<reference evidence="8" key="1">
    <citation type="journal article" date="2018" name="Nat. Microbiol.">
        <title>Leveraging single-cell genomics to expand the fungal tree of life.</title>
        <authorList>
            <person name="Ahrendt S.R."/>
            <person name="Quandt C.A."/>
            <person name="Ciobanu D."/>
            <person name="Clum A."/>
            <person name="Salamov A."/>
            <person name="Andreopoulos B."/>
            <person name="Cheng J.F."/>
            <person name="Woyke T."/>
            <person name="Pelin A."/>
            <person name="Henrissat B."/>
            <person name="Reynolds N.K."/>
            <person name="Benny G.L."/>
            <person name="Smith M.E."/>
            <person name="James T.Y."/>
            <person name="Grigoriev I.V."/>
        </authorList>
    </citation>
    <scope>NUCLEOTIDE SEQUENCE [LARGE SCALE GENOMIC DNA]</scope>
</reference>
<dbReference type="EMBL" id="KZ996719">
    <property type="protein sequence ID" value="RKO88432.1"/>
    <property type="molecule type" value="Genomic_DNA"/>
</dbReference>
<evidence type="ECO:0000256" key="3">
    <source>
        <dbReference type="ARBA" id="ARBA00022801"/>
    </source>
</evidence>
<dbReference type="InterPro" id="IPR022398">
    <property type="entry name" value="Peptidase_S8_His-AS"/>
</dbReference>
<evidence type="ECO:0000313" key="7">
    <source>
        <dbReference type="EMBL" id="RKO88432.1"/>
    </source>
</evidence>
<dbReference type="PROSITE" id="PS00137">
    <property type="entry name" value="SUBTILASE_HIS"/>
    <property type="match status" value="1"/>
</dbReference>
<dbReference type="SUPFAM" id="SSF54897">
    <property type="entry name" value="Protease propeptides/inhibitors"/>
    <property type="match status" value="1"/>
</dbReference>
<dbReference type="GO" id="GO:0006508">
    <property type="term" value="P:proteolysis"/>
    <property type="evidence" value="ECO:0007669"/>
    <property type="project" value="UniProtKB-KW"/>
</dbReference>
<dbReference type="OrthoDB" id="206201at2759"/>
<dbReference type="PANTHER" id="PTHR43806:SF11">
    <property type="entry name" value="CEREVISIN-RELATED"/>
    <property type="match status" value="1"/>
</dbReference>
<keyword evidence="4" id="KW-0720">Serine protease</keyword>
<gene>
    <name evidence="7" type="ORF">BDK51DRAFT_35598</name>
</gene>
<sequence>MNIFFNLCEYSKLRSDLKGHIIKGYSANLPQNIVNSIKLDTSVEYVENDPMVSMISQQKNARWGLSRISKTRSSNDTTLYYHKNDGKDKGHGTHCSGIIAGKRFGACEKCNVIAVKVLNKDGSGILSSVIACVEWVVKHHRETNKTSVANMSLGRSFFRTLNRFVNSAVQVGIHFIPVLRSFCNF</sequence>
<keyword evidence="2" id="KW-0645">Protease</keyword>
<dbReference type="PROSITE" id="PS51892">
    <property type="entry name" value="SUBTILASE"/>
    <property type="match status" value="1"/>
</dbReference>
<dbReference type="InterPro" id="IPR036852">
    <property type="entry name" value="Peptidase_S8/S53_dom_sf"/>
</dbReference>
<keyword evidence="3" id="KW-0378">Hydrolase</keyword>
<name>A0A4P9W8J6_9FUNG</name>
<evidence type="ECO:0000256" key="2">
    <source>
        <dbReference type="ARBA" id="ARBA00022670"/>
    </source>
</evidence>
<comment type="caution">
    <text evidence="5">Lacks conserved residue(s) required for the propagation of feature annotation.</text>
</comment>
<evidence type="ECO:0000256" key="4">
    <source>
        <dbReference type="ARBA" id="ARBA00022825"/>
    </source>
</evidence>
<organism evidence="7 8">
    <name type="scientific">Blyttiomyces helicus</name>
    <dbReference type="NCBI Taxonomy" id="388810"/>
    <lineage>
        <taxon>Eukaryota</taxon>
        <taxon>Fungi</taxon>
        <taxon>Fungi incertae sedis</taxon>
        <taxon>Chytridiomycota</taxon>
        <taxon>Chytridiomycota incertae sedis</taxon>
        <taxon>Chytridiomycetes</taxon>
        <taxon>Chytridiomycetes incertae sedis</taxon>
        <taxon>Blyttiomyces</taxon>
    </lineage>
</organism>
<dbReference type="InterPro" id="IPR000209">
    <property type="entry name" value="Peptidase_S8/S53_dom"/>
</dbReference>
<comment type="similarity">
    <text evidence="1 5">Belongs to the peptidase S8 family.</text>
</comment>
<evidence type="ECO:0000313" key="8">
    <source>
        <dbReference type="Proteomes" id="UP000269721"/>
    </source>
</evidence>
<accession>A0A4P9W8J6</accession>
<evidence type="ECO:0000256" key="5">
    <source>
        <dbReference type="PROSITE-ProRule" id="PRU01240"/>
    </source>
</evidence>
<evidence type="ECO:0000259" key="6">
    <source>
        <dbReference type="Pfam" id="PF00082"/>
    </source>
</evidence>
<dbReference type="GO" id="GO:0004252">
    <property type="term" value="F:serine-type endopeptidase activity"/>
    <property type="evidence" value="ECO:0007669"/>
    <property type="project" value="InterPro"/>
</dbReference>
<dbReference type="GO" id="GO:0005615">
    <property type="term" value="C:extracellular space"/>
    <property type="evidence" value="ECO:0007669"/>
    <property type="project" value="TreeGrafter"/>
</dbReference>
<dbReference type="Gene3D" id="3.40.50.200">
    <property type="entry name" value="Peptidase S8/S53 domain"/>
    <property type="match status" value="1"/>
</dbReference>
<feature type="domain" description="Peptidase S8/S53" evidence="6">
    <location>
        <begin position="71"/>
        <end position="168"/>
    </location>
</feature>
<dbReference type="InterPro" id="IPR050131">
    <property type="entry name" value="Peptidase_S8_subtilisin-like"/>
</dbReference>
<dbReference type="AlphaFoldDB" id="A0A4P9W8J6"/>
<dbReference type="Pfam" id="PF00082">
    <property type="entry name" value="Peptidase_S8"/>
    <property type="match status" value="1"/>
</dbReference>
<keyword evidence="8" id="KW-1185">Reference proteome</keyword>
<dbReference type="SUPFAM" id="SSF52743">
    <property type="entry name" value="Subtilisin-like"/>
    <property type="match status" value="1"/>
</dbReference>
<dbReference type="Proteomes" id="UP000269721">
    <property type="component" value="Unassembled WGS sequence"/>
</dbReference>
<evidence type="ECO:0000256" key="1">
    <source>
        <dbReference type="ARBA" id="ARBA00011073"/>
    </source>
</evidence>
<proteinExistence type="inferred from homology"/>
<protein>
    <submittedName>
        <fullName evidence="7">Peptidase S8/S53 domain-containing protein</fullName>
    </submittedName>
</protein>
<dbReference type="PANTHER" id="PTHR43806">
    <property type="entry name" value="PEPTIDASE S8"/>
    <property type="match status" value="1"/>
</dbReference>